<keyword evidence="3" id="KW-0645">Protease</keyword>
<reference evidence="6 7" key="1">
    <citation type="journal article" date="2014" name="Nat. Commun.">
        <title>Klebsormidium flaccidum genome reveals primary factors for plant terrestrial adaptation.</title>
        <authorList>
            <person name="Hori K."/>
            <person name="Maruyama F."/>
            <person name="Fujisawa T."/>
            <person name="Togashi T."/>
            <person name="Yamamoto N."/>
            <person name="Seo M."/>
            <person name="Sato S."/>
            <person name="Yamada T."/>
            <person name="Mori H."/>
            <person name="Tajima N."/>
            <person name="Moriyama T."/>
            <person name="Ikeuchi M."/>
            <person name="Watanabe M."/>
            <person name="Wada H."/>
            <person name="Kobayashi K."/>
            <person name="Saito M."/>
            <person name="Masuda T."/>
            <person name="Sasaki-Sekimoto Y."/>
            <person name="Mashiguchi K."/>
            <person name="Awai K."/>
            <person name="Shimojima M."/>
            <person name="Masuda S."/>
            <person name="Iwai M."/>
            <person name="Nobusawa T."/>
            <person name="Narise T."/>
            <person name="Kondo S."/>
            <person name="Saito H."/>
            <person name="Sato R."/>
            <person name="Murakawa M."/>
            <person name="Ihara Y."/>
            <person name="Oshima-Yamada Y."/>
            <person name="Ohtaka K."/>
            <person name="Satoh M."/>
            <person name="Sonobe K."/>
            <person name="Ishii M."/>
            <person name="Ohtani R."/>
            <person name="Kanamori-Sato M."/>
            <person name="Honoki R."/>
            <person name="Miyazaki D."/>
            <person name="Mochizuki H."/>
            <person name="Umetsu J."/>
            <person name="Higashi K."/>
            <person name="Shibata D."/>
            <person name="Kamiya Y."/>
            <person name="Sato N."/>
            <person name="Nakamura Y."/>
            <person name="Tabata S."/>
            <person name="Ida S."/>
            <person name="Kurokawa K."/>
            <person name="Ohta H."/>
        </authorList>
    </citation>
    <scope>NUCLEOTIDE SEQUENCE [LARGE SCALE GENOMIC DNA]</scope>
    <source>
        <strain evidence="6 7">NIES-2285</strain>
    </source>
</reference>
<evidence type="ECO:0000313" key="6">
    <source>
        <dbReference type="EMBL" id="GAQ86277.1"/>
    </source>
</evidence>
<keyword evidence="3" id="KW-0963">Cytoplasm</keyword>
<name>A0A1Y1IC13_KLENI</name>
<proteinExistence type="predicted"/>
<feature type="compositionally biased region" description="Basic residues" evidence="4">
    <location>
        <begin position="197"/>
        <end position="207"/>
    </location>
</feature>
<comment type="subcellular location">
    <subcellularLocation>
        <location evidence="3">Cytoplasm</location>
    </subcellularLocation>
</comment>
<feature type="region of interest" description="Disordered" evidence="4">
    <location>
        <begin position="106"/>
        <end position="130"/>
    </location>
</feature>
<keyword evidence="3" id="KW-0833">Ubl conjugation pathway</keyword>
<evidence type="ECO:0000256" key="3">
    <source>
        <dbReference type="RuleBase" id="RU367104"/>
    </source>
</evidence>
<organism evidence="6 7">
    <name type="scientific">Klebsormidium nitens</name>
    <name type="common">Green alga</name>
    <name type="synonym">Ulothrix nitens</name>
    <dbReference type="NCBI Taxonomy" id="105231"/>
    <lineage>
        <taxon>Eukaryota</taxon>
        <taxon>Viridiplantae</taxon>
        <taxon>Streptophyta</taxon>
        <taxon>Klebsormidiophyceae</taxon>
        <taxon>Klebsormidiales</taxon>
        <taxon>Klebsormidiaceae</taxon>
        <taxon>Klebsormidium</taxon>
    </lineage>
</organism>
<dbReference type="Pfam" id="PF02338">
    <property type="entry name" value="OTU"/>
    <property type="match status" value="1"/>
</dbReference>
<evidence type="ECO:0000259" key="5">
    <source>
        <dbReference type="PROSITE" id="PS50802"/>
    </source>
</evidence>
<accession>A0A1Y1IC13</accession>
<dbReference type="InterPro" id="IPR003323">
    <property type="entry name" value="OTU_dom"/>
</dbReference>
<comment type="function">
    <text evidence="3">Hydrolase that can remove conjugated ubiquitin from proteins and may therefore play an important regulatory role at the level of protein turnover by preventing degradation.</text>
</comment>
<dbReference type="GO" id="GO:0005737">
    <property type="term" value="C:cytoplasm"/>
    <property type="evidence" value="ECO:0007669"/>
    <property type="project" value="UniProtKB-SubCell"/>
</dbReference>
<comment type="catalytic activity">
    <reaction evidence="1 3">
        <text>Thiol-dependent hydrolysis of ester, thioester, amide, peptide and isopeptide bonds formed by the C-terminal Gly of ubiquitin (a 76-residue protein attached to proteins as an intracellular targeting signal).</text>
        <dbReference type="EC" id="3.4.19.12"/>
    </reaction>
</comment>
<feature type="domain" description="OTU" evidence="5">
    <location>
        <begin position="289"/>
        <end position="426"/>
    </location>
</feature>
<dbReference type="InterPro" id="IPR047947">
    <property type="entry name" value="OTU4_OTU"/>
</dbReference>
<dbReference type="Proteomes" id="UP000054558">
    <property type="component" value="Unassembled WGS sequence"/>
</dbReference>
<dbReference type="SUPFAM" id="SSF54001">
    <property type="entry name" value="Cysteine proteinases"/>
    <property type="match status" value="1"/>
</dbReference>
<keyword evidence="3" id="KW-0788">Thiol protease</keyword>
<dbReference type="STRING" id="105231.A0A1Y1IC13"/>
<dbReference type="GO" id="GO:0004843">
    <property type="term" value="F:cysteine-type deubiquitinase activity"/>
    <property type="evidence" value="ECO:0000318"/>
    <property type="project" value="GO_Central"/>
</dbReference>
<dbReference type="AlphaFoldDB" id="A0A1Y1IC13"/>
<dbReference type="GO" id="GO:0036503">
    <property type="term" value="P:ERAD pathway"/>
    <property type="evidence" value="ECO:0000318"/>
    <property type="project" value="GO_Central"/>
</dbReference>
<feature type="region of interest" description="Disordered" evidence="4">
    <location>
        <begin position="192"/>
        <end position="224"/>
    </location>
</feature>
<dbReference type="PANTHER" id="PTHR13312:SF6">
    <property type="entry name" value="UBIQUITIN THIOESTERASE OTU"/>
    <property type="match status" value="1"/>
</dbReference>
<dbReference type="EC" id="3.4.19.12" evidence="3"/>
<dbReference type="EMBL" id="DF237229">
    <property type="protein sequence ID" value="GAQ86277.1"/>
    <property type="molecule type" value="Genomic_DNA"/>
</dbReference>
<dbReference type="PROSITE" id="PS50802">
    <property type="entry name" value="OTU"/>
    <property type="match status" value="1"/>
</dbReference>
<dbReference type="CDD" id="cd22760">
    <property type="entry name" value="OTU_plant_OTU4-like"/>
    <property type="match status" value="1"/>
</dbReference>
<evidence type="ECO:0000256" key="2">
    <source>
        <dbReference type="ARBA" id="ARBA00022801"/>
    </source>
</evidence>
<dbReference type="OrthoDB" id="409956at2759"/>
<dbReference type="GO" id="GO:0030968">
    <property type="term" value="P:endoplasmic reticulum unfolded protein response"/>
    <property type="evidence" value="ECO:0000318"/>
    <property type="project" value="GO_Central"/>
</dbReference>
<protein>
    <recommendedName>
        <fullName evidence="3">Ubiquitin thioesterase OTU</fullName>
        <ecNumber evidence="3">3.4.19.12</ecNumber>
    </recommendedName>
</protein>
<gene>
    <name evidence="6" type="ORF">KFL_002800070</name>
</gene>
<dbReference type="Gene3D" id="3.90.70.80">
    <property type="match status" value="1"/>
</dbReference>
<dbReference type="InterPro" id="IPR038765">
    <property type="entry name" value="Papain-like_cys_pep_sf"/>
</dbReference>
<evidence type="ECO:0000256" key="4">
    <source>
        <dbReference type="SAM" id="MobiDB-lite"/>
    </source>
</evidence>
<evidence type="ECO:0000313" key="7">
    <source>
        <dbReference type="Proteomes" id="UP000054558"/>
    </source>
</evidence>
<keyword evidence="2 3" id="KW-0378">Hydrolase</keyword>
<keyword evidence="7" id="KW-1185">Reference proteome</keyword>
<dbReference type="PANTHER" id="PTHR13312">
    <property type="entry name" value="HIV-INDUCED PROTEIN-7-LIKE PROTEASE"/>
    <property type="match status" value="1"/>
</dbReference>
<sequence>MNLFRIRRKIRVCPRALPSDQEPRSTPRTTPPIVPLGTVAALQVSACRATIRLSFVMIGAVCGRVGANAGGLLLGAHAGLAQTGGQALALSLPACAVQKGGRHARLSSSSPLSSTTFVRQSDGASPRHSYDCTPSAIAERVSSGNCTSTSASLCGSSTSCLHHPFAHDPRSASGVSPLTAPGSPVYNLCTQSTKGGPRLRPRSRHRLLPSSLRGGADGSGLRSGSWVGSNAWPGAWLLFGLSATGLATAEVAPGTGEDSGDVDDEWCAESRTGAAGAATCHAKDVLTNYRRIGVRGDGRCLFRAVAYGHNVQEKRGAQDSERDEQQADQLRNMALDELVRRRDESEWFIEGDFDHYVHRMRHPGVWGGEPELLMLSHALKKPITVYIPDPSGAGILSIAEYGQEYGKAAIAVLYNGSTHYDALLVPAADHIAARL</sequence>
<evidence type="ECO:0000256" key="1">
    <source>
        <dbReference type="ARBA" id="ARBA00000707"/>
    </source>
</evidence>